<evidence type="ECO:0000313" key="5">
    <source>
        <dbReference type="EMBL" id="OGC33521.1"/>
    </source>
</evidence>
<name>A0A1F4TLC1_UNCSA</name>
<dbReference type="GO" id="GO:0008253">
    <property type="term" value="F:5'-nucleotidase activity"/>
    <property type="evidence" value="ECO:0007669"/>
    <property type="project" value="InterPro"/>
</dbReference>
<dbReference type="SUPFAM" id="SSF56784">
    <property type="entry name" value="HAD-like"/>
    <property type="match status" value="1"/>
</dbReference>
<sequence length="181" mass="21459">MKIGIDIDNVIANTYQDLYPFFNKFMGRDVRSEDVVAIMRKERFRMLQYFVKAWRSKIMTTVTLIDGAVETIKEWHKEHNISLITSRYSLFNRQTKDWLNKHGIPFHELHHAKEGTKHKKANGCDLFIEDNLEECHSLVDHCGKVLLFDQPWNRKPIINSQIIRVKNWFEIAKELAQTKTN</sequence>
<dbReference type="Proteomes" id="UP000177309">
    <property type="component" value="Unassembled WGS sequence"/>
</dbReference>
<comment type="caution">
    <text evidence="5">The sequence shown here is derived from an EMBL/GenBank/DDBJ whole genome shotgun (WGS) entry which is preliminary data.</text>
</comment>
<reference evidence="5 6" key="1">
    <citation type="journal article" date="2016" name="Nat. Commun.">
        <title>Thousands of microbial genomes shed light on interconnected biogeochemical processes in an aquifer system.</title>
        <authorList>
            <person name="Anantharaman K."/>
            <person name="Brown C.T."/>
            <person name="Hug L.A."/>
            <person name="Sharon I."/>
            <person name="Castelle C.J."/>
            <person name="Probst A.J."/>
            <person name="Thomas B.C."/>
            <person name="Singh A."/>
            <person name="Wilkins M.J."/>
            <person name="Karaoz U."/>
            <person name="Brodie E.L."/>
            <person name="Williams K.H."/>
            <person name="Hubbard S.S."/>
            <person name="Banfield J.F."/>
        </authorList>
    </citation>
    <scope>NUCLEOTIDE SEQUENCE [LARGE SCALE GENOMIC DNA]</scope>
</reference>
<evidence type="ECO:0000256" key="2">
    <source>
        <dbReference type="ARBA" id="ARBA00022801"/>
    </source>
</evidence>
<evidence type="ECO:0000313" key="6">
    <source>
        <dbReference type="Proteomes" id="UP000177309"/>
    </source>
</evidence>
<evidence type="ECO:0000256" key="3">
    <source>
        <dbReference type="PIRNR" id="PIRNR021362"/>
    </source>
</evidence>
<protein>
    <recommendedName>
        <fullName evidence="3">Nucleotidase</fullName>
        <ecNumber evidence="3">3.1.3.-</ecNumber>
    </recommendedName>
</protein>
<feature type="active site" description="Proton donor" evidence="4">
    <location>
        <position position="8"/>
    </location>
</feature>
<dbReference type="PANTHER" id="PTHR35134:SF2">
    <property type="entry name" value="NUCLEOTIDASE YQFW-RELATED"/>
    <property type="match status" value="1"/>
</dbReference>
<dbReference type="PIRSF" id="PIRSF021362">
    <property type="entry name" value="UCP021362_HAD"/>
    <property type="match status" value="1"/>
</dbReference>
<organism evidence="5 6">
    <name type="scientific">candidate division WOR-1 bacterium RIFOXYC2_FULL_41_25</name>
    <dbReference type="NCBI Taxonomy" id="1802586"/>
    <lineage>
        <taxon>Bacteria</taxon>
        <taxon>Bacillati</taxon>
        <taxon>Saganbacteria</taxon>
    </lineage>
</organism>
<accession>A0A1F4TLC1</accession>
<gene>
    <name evidence="5" type="ORF">A2462_08920</name>
</gene>
<dbReference type="InterPro" id="IPR010708">
    <property type="entry name" value="5'(3')-deoxyribonucleotidase"/>
</dbReference>
<keyword evidence="2 3" id="KW-0378">Hydrolase</keyword>
<dbReference type="InterPro" id="IPR036412">
    <property type="entry name" value="HAD-like_sf"/>
</dbReference>
<dbReference type="AlphaFoldDB" id="A0A1F4TLC1"/>
<dbReference type="InterPro" id="IPR009206">
    <property type="entry name" value="Nucleotidase_putative"/>
</dbReference>
<dbReference type="EC" id="3.1.3.-" evidence="3"/>
<dbReference type="Pfam" id="PF06941">
    <property type="entry name" value="NT5C"/>
    <property type="match status" value="1"/>
</dbReference>
<dbReference type="EMBL" id="MEUI01000033">
    <property type="protein sequence ID" value="OGC33521.1"/>
    <property type="molecule type" value="Genomic_DNA"/>
</dbReference>
<evidence type="ECO:0000256" key="4">
    <source>
        <dbReference type="PIRSR" id="PIRSR610708-1"/>
    </source>
</evidence>
<dbReference type="InterPro" id="IPR052419">
    <property type="entry name" value="5_3-deoxyribonucleotidase-like"/>
</dbReference>
<dbReference type="GO" id="GO:0009264">
    <property type="term" value="P:deoxyribonucleotide catabolic process"/>
    <property type="evidence" value="ECO:0007669"/>
    <property type="project" value="InterPro"/>
</dbReference>
<evidence type="ECO:0000256" key="1">
    <source>
        <dbReference type="ARBA" id="ARBA00009589"/>
    </source>
</evidence>
<dbReference type="Gene3D" id="3.40.50.1000">
    <property type="entry name" value="HAD superfamily/HAD-like"/>
    <property type="match status" value="1"/>
</dbReference>
<comment type="similarity">
    <text evidence="1 3">Belongs to the 5'(3')-deoxyribonucleotidase family.</text>
</comment>
<feature type="active site" description="Nucleophile" evidence="4">
    <location>
        <position position="6"/>
    </location>
</feature>
<dbReference type="InterPro" id="IPR023214">
    <property type="entry name" value="HAD_sf"/>
</dbReference>
<dbReference type="PANTHER" id="PTHR35134">
    <property type="entry name" value="NUCLEOTIDASE YQFW-RELATED"/>
    <property type="match status" value="1"/>
</dbReference>
<proteinExistence type="inferred from homology"/>